<accession>A0A7V8FVX5</accession>
<dbReference type="EMBL" id="WNDX01000073">
    <property type="protein sequence ID" value="KAF1042818.1"/>
    <property type="molecule type" value="Genomic_DNA"/>
</dbReference>
<dbReference type="Pfam" id="PF00126">
    <property type="entry name" value="HTH_1"/>
    <property type="match status" value="1"/>
</dbReference>
<dbReference type="InterPro" id="IPR036388">
    <property type="entry name" value="WH-like_DNA-bd_sf"/>
</dbReference>
<comment type="similarity">
    <text evidence="1">Belongs to the LysR transcriptional regulatory family.</text>
</comment>
<evidence type="ECO:0000256" key="3">
    <source>
        <dbReference type="ARBA" id="ARBA00023125"/>
    </source>
</evidence>
<comment type="caution">
    <text evidence="6">The sequence shown here is derived from an EMBL/GenBank/DDBJ whole genome shotgun (WGS) entry which is preliminary data.</text>
</comment>
<keyword evidence="4" id="KW-0804">Transcription</keyword>
<dbReference type="Gene3D" id="3.40.190.290">
    <property type="match status" value="1"/>
</dbReference>
<dbReference type="PROSITE" id="PS50931">
    <property type="entry name" value="HTH_LYSR"/>
    <property type="match status" value="1"/>
</dbReference>
<dbReference type="Gene3D" id="1.10.10.10">
    <property type="entry name" value="Winged helix-like DNA-binding domain superfamily/Winged helix DNA-binding domain"/>
    <property type="match status" value="1"/>
</dbReference>
<dbReference type="GO" id="GO:0003700">
    <property type="term" value="F:DNA-binding transcription factor activity"/>
    <property type="evidence" value="ECO:0007669"/>
    <property type="project" value="InterPro"/>
</dbReference>
<dbReference type="SUPFAM" id="SSF53850">
    <property type="entry name" value="Periplasmic binding protein-like II"/>
    <property type="match status" value="1"/>
</dbReference>
<protein>
    <submittedName>
        <fullName evidence="6">HTH-type transcriptional regulator PgrR</fullName>
    </submittedName>
</protein>
<evidence type="ECO:0000313" key="6">
    <source>
        <dbReference type="EMBL" id="KAF1042818.1"/>
    </source>
</evidence>
<organism evidence="6 7">
    <name type="scientific">Herbaspirillum frisingense</name>
    <dbReference type="NCBI Taxonomy" id="92645"/>
    <lineage>
        <taxon>Bacteria</taxon>
        <taxon>Pseudomonadati</taxon>
        <taxon>Pseudomonadota</taxon>
        <taxon>Betaproteobacteria</taxon>
        <taxon>Burkholderiales</taxon>
        <taxon>Oxalobacteraceae</taxon>
        <taxon>Herbaspirillum</taxon>
    </lineage>
</organism>
<dbReference type="PANTHER" id="PTHR30537">
    <property type="entry name" value="HTH-TYPE TRANSCRIPTIONAL REGULATOR"/>
    <property type="match status" value="1"/>
</dbReference>
<evidence type="ECO:0000256" key="4">
    <source>
        <dbReference type="ARBA" id="ARBA00023163"/>
    </source>
</evidence>
<dbReference type="InterPro" id="IPR000847">
    <property type="entry name" value="LysR_HTH_N"/>
</dbReference>
<dbReference type="GO" id="GO:0006351">
    <property type="term" value="P:DNA-templated transcription"/>
    <property type="evidence" value="ECO:0007669"/>
    <property type="project" value="TreeGrafter"/>
</dbReference>
<sequence length="290" mass="31053">MKTPKPPSFSDLNAFIAVAAHRSFRRAADVLGMSHSALSHAMRGLESGLGVRLLNRTTRSVSLTPEGERLLARLTPVLGELNAVLGEAAAAAGQPAGVVRINGSEGAIRLLLDTVVPRFHARYPNVELDLVAEGKLVDIVEGGFDAGVRLGEAVPKDMVAVRLGADFRFLPVAAPAYLATAPTLKLPEDLRDHRCIRQRLPSGKRYRWEFRKKKQELAIDVPGALTLDNNQLMCEAAAQGHGSPTCRNSTPRLSWKAGACGPCWKTGALTCRACSSTSPATATCRRDCAP</sequence>
<evidence type="ECO:0000259" key="5">
    <source>
        <dbReference type="PROSITE" id="PS50931"/>
    </source>
</evidence>
<dbReference type="AlphaFoldDB" id="A0A7V8FVX5"/>
<dbReference type="PANTHER" id="PTHR30537:SF1">
    <property type="entry name" value="HTH-TYPE TRANSCRIPTIONAL REGULATOR PGRR"/>
    <property type="match status" value="1"/>
</dbReference>
<dbReference type="InterPro" id="IPR058163">
    <property type="entry name" value="LysR-type_TF_proteobact-type"/>
</dbReference>
<evidence type="ECO:0000256" key="1">
    <source>
        <dbReference type="ARBA" id="ARBA00009437"/>
    </source>
</evidence>
<keyword evidence="2" id="KW-0805">Transcription regulation</keyword>
<evidence type="ECO:0000256" key="2">
    <source>
        <dbReference type="ARBA" id="ARBA00023015"/>
    </source>
</evidence>
<evidence type="ECO:0000313" key="7">
    <source>
        <dbReference type="Proteomes" id="UP000462435"/>
    </source>
</evidence>
<feature type="domain" description="HTH lysR-type" evidence="5">
    <location>
        <begin position="7"/>
        <end position="64"/>
    </location>
</feature>
<dbReference type="InterPro" id="IPR036390">
    <property type="entry name" value="WH_DNA-bd_sf"/>
</dbReference>
<dbReference type="InterPro" id="IPR005119">
    <property type="entry name" value="LysR_subst-bd"/>
</dbReference>
<name>A0A7V8FVX5_9BURK</name>
<reference evidence="7" key="1">
    <citation type="journal article" date="2020" name="MBio">
        <title>Horizontal gene transfer to a defensive symbiont with a reduced genome amongst a multipartite beetle microbiome.</title>
        <authorList>
            <person name="Waterworth S.C."/>
            <person name="Florez L.V."/>
            <person name="Rees E.R."/>
            <person name="Hertweck C."/>
            <person name="Kaltenpoth M."/>
            <person name="Kwan J.C."/>
        </authorList>
    </citation>
    <scope>NUCLEOTIDE SEQUENCE [LARGE SCALE GENOMIC DNA]</scope>
</reference>
<gene>
    <name evidence="6" type="primary">pgrR_5</name>
    <name evidence="6" type="ORF">GAK35_02505</name>
</gene>
<keyword evidence="3" id="KW-0238">DNA-binding</keyword>
<dbReference type="Proteomes" id="UP000462435">
    <property type="component" value="Unassembled WGS sequence"/>
</dbReference>
<dbReference type="SUPFAM" id="SSF46785">
    <property type="entry name" value="Winged helix' DNA-binding domain"/>
    <property type="match status" value="1"/>
</dbReference>
<dbReference type="Pfam" id="PF03466">
    <property type="entry name" value="LysR_substrate"/>
    <property type="match status" value="1"/>
</dbReference>
<dbReference type="FunFam" id="1.10.10.10:FF:000001">
    <property type="entry name" value="LysR family transcriptional regulator"/>
    <property type="match status" value="1"/>
</dbReference>
<proteinExistence type="inferred from homology"/>
<dbReference type="GO" id="GO:0043565">
    <property type="term" value="F:sequence-specific DNA binding"/>
    <property type="evidence" value="ECO:0007669"/>
    <property type="project" value="TreeGrafter"/>
</dbReference>